<dbReference type="AlphaFoldDB" id="A0AAF0INR5"/>
<dbReference type="SUPFAM" id="SSF50129">
    <property type="entry name" value="GroES-like"/>
    <property type="match status" value="2"/>
</dbReference>
<evidence type="ECO:0000313" key="2">
    <source>
        <dbReference type="EMBL" id="WFC95399.1"/>
    </source>
</evidence>
<dbReference type="Gene3D" id="3.90.180.10">
    <property type="entry name" value="Medium-chain alcohol dehydrogenases, catalytic domain"/>
    <property type="match status" value="2"/>
</dbReference>
<dbReference type="Pfam" id="PF00107">
    <property type="entry name" value="ADH_zinc_N"/>
    <property type="match status" value="1"/>
</dbReference>
<dbReference type="InterPro" id="IPR011032">
    <property type="entry name" value="GroES-like_sf"/>
</dbReference>
<reference evidence="2" key="1">
    <citation type="submission" date="2023-03" db="EMBL/GenBank/DDBJ databases">
        <title>Mating type loci evolution in Malassezia.</title>
        <authorList>
            <person name="Coelho M.A."/>
        </authorList>
    </citation>
    <scope>NUCLEOTIDE SEQUENCE</scope>
    <source>
        <strain evidence="2">CBS 14135</strain>
    </source>
</reference>
<keyword evidence="3" id="KW-1185">Reference proteome</keyword>
<dbReference type="PANTHER" id="PTHR45348">
    <property type="entry name" value="HYPOTHETICAL OXIDOREDUCTASE (EUROFUNG)"/>
    <property type="match status" value="1"/>
</dbReference>
<proteinExistence type="predicted"/>
<protein>
    <recommendedName>
        <fullName evidence="1">Enoyl reductase (ER) domain-containing protein</fullName>
    </recommendedName>
</protein>
<dbReference type="Gene3D" id="3.40.50.720">
    <property type="entry name" value="NAD(P)-binding Rossmann-like Domain"/>
    <property type="match status" value="2"/>
</dbReference>
<gene>
    <name evidence="2" type="ORF">MBRA1_002047</name>
</gene>
<organism evidence="2 3">
    <name type="scientific">Malassezia brasiliensis</name>
    <dbReference type="NCBI Taxonomy" id="1821822"/>
    <lineage>
        <taxon>Eukaryota</taxon>
        <taxon>Fungi</taxon>
        <taxon>Dikarya</taxon>
        <taxon>Basidiomycota</taxon>
        <taxon>Ustilaginomycotina</taxon>
        <taxon>Malasseziomycetes</taxon>
        <taxon>Malasseziales</taxon>
        <taxon>Malasseziaceae</taxon>
        <taxon>Malassezia</taxon>
    </lineage>
</organism>
<sequence length="685" mass="73494">MTSNIPATMKAWIVQDKGFADLQQTETPKVDPNGILVKVHNVALNPTDWKHLDFFGVKGATLGSDFVGTVIEKGKDCKSDIALGERVAGWVHGGIRVGTGAFAEYLTTYPEAVIKVPENVSDELAAGLGIPGFTAYMGLYQGQHLGLEPPSPSLDSLPPVNNSKKLLVWSGATSVGQFVIQFARASGYYVIATASPKNNEFLKSLGASEVYDYRDEQTPEKIAEAHPDLTHAFDSYSEHGSIEACGRALPKSQASKLVTILPIGSDLSSVNNQVRASFFLLYSAEGEAFELFTKSCSKKEAQEDRQFMASFVTSGVFTNLLSNGLIKPDRTEPQSGGLSAIPSGLDRLRYNKVSGSEEILVKVSSMGLSPADWKHLDVLGVQGTILGSDFVGTVAEKGSDCDSDLKLGDRVAGWVHGAIHDGIGAFAEYLRASPDSVIRVPDNVSDSLAAGLGITSFTAYMALYQSKNLGLTPPPADLDRLPPIDPAKKLLVWSGASSVGQFLVQLARTSGCYVITTASLRHTDFLKSLGASEVYDYRDPNAPNAITKAHPDLTMAVDAYSEKGSSALCARALSRTQSSRLVTLLYDGDVREVNPHVHATFFLLYTTEGEATDLFFKSCTREEAQEDRRFMAAFARSGILTNLLARGLVKPNDAEAVPGGLHAVEGGVDRVRRGEVTGKKLSISL</sequence>
<name>A0AAF0INR5_9BASI</name>
<dbReference type="InterPro" id="IPR036291">
    <property type="entry name" value="NAD(P)-bd_dom_sf"/>
</dbReference>
<dbReference type="InterPro" id="IPR013149">
    <property type="entry name" value="ADH-like_C"/>
</dbReference>
<dbReference type="CDD" id="cd08249">
    <property type="entry name" value="enoyl_reductase_like"/>
    <property type="match status" value="2"/>
</dbReference>
<accession>A0AAF0INR5</accession>
<feature type="domain" description="Enoyl reductase (ER)" evidence="1">
    <location>
        <begin position="343"/>
        <end position="640"/>
    </location>
</feature>
<dbReference type="EMBL" id="CP119952">
    <property type="protein sequence ID" value="WFC95399.1"/>
    <property type="molecule type" value="Genomic_DNA"/>
</dbReference>
<evidence type="ECO:0000259" key="1">
    <source>
        <dbReference type="SMART" id="SM00829"/>
    </source>
</evidence>
<dbReference type="InterPro" id="IPR013154">
    <property type="entry name" value="ADH-like_N"/>
</dbReference>
<dbReference type="PANTHER" id="PTHR45348:SF2">
    <property type="entry name" value="ZINC-TYPE ALCOHOL DEHYDROGENASE-LIKE PROTEIN C2E1P3.01"/>
    <property type="match status" value="1"/>
</dbReference>
<evidence type="ECO:0000313" key="3">
    <source>
        <dbReference type="Proteomes" id="UP001216638"/>
    </source>
</evidence>
<dbReference type="Proteomes" id="UP001216638">
    <property type="component" value="Chromosome 2"/>
</dbReference>
<dbReference type="InterPro" id="IPR047122">
    <property type="entry name" value="Trans-enoyl_RdTase-like"/>
</dbReference>
<dbReference type="SUPFAM" id="SSF51735">
    <property type="entry name" value="NAD(P)-binding Rossmann-fold domains"/>
    <property type="match status" value="2"/>
</dbReference>
<dbReference type="SMART" id="SM00829">
    <property type="entry name" value="PKS_ER"/>
    <property type="match status" value="1"/>
</dbReference>
<dbReference type="GO" id="GO:0016651">
    <property type="term" value="F:oxidoreductase activity, acting on NAD(P)H"/>
    <property type="evidence" value="ECO:0007669"/>
    <property type="project" value="InterPro"/>
</dbReference>
<dbReference type="InterPro" id="IPR020843">
    <property type="entry name" value="ER"/>
</dbReference>
<dbReference type="Pfam" id="PF08240">
    <property type="entry name" value="ADH_N"/>
    <property type="match status" value="2"/>
</dbReference>